<feature type="transmembrane region" description="Helical" evidence="1">
    <location>
        <begin position="313"/>
        <end position="331"/>
    </location>
</feature>
<dbReference type="Proteomes" id="UP000664859">
    <property type="component" value="Unassembled WGS sequence"/>
</dbReference>
<evidence type="ECO:0000313" key="2">
    <source>
        <dbReference type="EMBL" id="KAG5188382.1"/>
    </source>
</evidence>
<dbReference type="OrthoDB" id="294541at2759"/>
<feature type="transmembrane region" description="Helical" evidence="1">
    <location>
        <begin position="689"/>
        <end position="711"/>
    </location>
</feature>
<dbReference type="PANTHER" id="PTHR16189:SF2">
    <property type="entry name" value="AMINO ACID TRANSPORTER TRANSMEMBRANE DOMAIN-CONTAINING PROTEIN"/>
    <property type="match status" value="1"/>
</dbReference>
<feature type="transmembrane region" description="Helical" evidence="1">
    <location>
        <begin position="366"/>
        <end position="385"/>
    </location>
</feature>
<feature type="transmembrane region" description="Helical" evidence="1">
    <location>
        <begin position="583"/>
        <end position="607"/>
    </location>
</feature>
<feature type="transmembrane region" description="Helical" evidence="1">
    <location>
        <begin position="462"/>
        <end position="479"/>
    </location>
</feature>
<organism evidence="2 3">
    <name type="scientific">Tribonema minus</name>
    <dbReference type="NCBI Taxonomy" id="303371"/>
    <lineage>
        <taxon>Eukaryota</taxon>
        <taxon>Sar</taxon>
        <taxon>Stramenopiles</taxon>
        <taxon>Ochrophyta</taxon>
        <taxon>PX clade</taxon>
        <taxon>Xanthophyceae</taxon>
        <taxon>Tribonematales</taxon>
        <taxon>Tribonemataceae</taxon>
        <taxon>Tribonema</taxon>
    </lineage>
</organism>
<keyword evidence="1" id="KW-0472">Membrane</keyword>
<dbReference type="PANTHER" id="PTHR16189">
    <property type="entry name" value="TRANSMEMBRANE PROTEIN 104-RELATED"/>
    <property type="match status" value="1"/>
</dbReference>
<feature type="transmembrane region" description="Helical" evidence="1">
    <location>
        <begin position="76"/>
        <end position="99"/>
    </location>
</feature>
<feature type="transmembrane region" description="Helical" evidence="1">
    <location>
        <begin position="50"/>
        <end position="70"/>
    </location>
</feature>
<sequence length="719" mass="76262">MTGVMAVLCLPCSYFGWLRRRLVAPLSALERTPPLQRYRKYHQKADESQGVGGFAACCIAINLVMGSGFLALPSAFVRAGLALSACVLAGVCLVMNVTVTHEVEVMCRAEAVLSHRLHSTDALPALPAAAAAAAPPRKASPPPPPLRAATLEYPLDATAAESEREPLKLRVSTAQHLELGGGGGEGRRGKGGAGGLRRHAYQVSELCELFGGDGVRRAYDIVMVLYMLCTLWGYSAVFGKALASNVPLADLDFDAAFLAYIALFAAVVVPLSVMDVREQVQFQQAQVQVSAGGMYEQVQFQVIEGAARIVMTWLRFATATAMTGSVAYAWMTGNDGLFPSLGGGGGGRLGEVPAVAWGGLRVVTPAVMFAVMLNSSSPVVVHALAHKPDISWVINVAMGAAFVLYASIGITVAAYFGSDVDDSCNVNWEGFGATATTGVWRLLSQLVGFFVVLFPALDVLSVYPLNVMVLANNLMAAVYHDRVDKAEQDRVIVAVFRLGCAVPPILAAVALNSLTQIVDYAGESRVEVCDCILKCIIAVFCLGFAPLILAAVALNSLTQIVDYAGESHVEVCNCVWKCAVPPILAAVALSSLTQICAVPPILAAVALNSLTQIVDYGGLSLYGCLAILIALVIPPYLYYLYVQRYIRCLAILIALVIPPYLCVRSRRECEARFGASATPYTMRVWSSDAACYAIMGVGLAAFSAQVLVYAAEIVAALRG</sequence>
<evidence type="ECO:0008006" key="4">
    <source>
        <dbReference type="Google" id="ProtNLM"/>
    </source>
</evidence>
<feature type="transmembrane region" description="Helical" evidence="1">
    <location>
        <begin position="224"/>
        <end position="243"/>
    </location>
</feature>
<protein>
    <recommendedName>
        <fullName evidence="4">Amino acid transporter</fullName>
    </recommendedName>
</protein>
<evidence type="ECO:0000256" key="1">
    <source>
        <dbReference type="SAM" id="Phobius"/>
    </source>
</evidence>
<dbReference type="AlphaFoldDB" id="A0A836CJG5"/>
<comment type="caution">
    <text evidence="2">The sequence shown here is derived from an EMBL/GenBank/DDBJ whole genome shotgun (WGS) entry which is preliminary data.</text>
</comment>
<keyword evidence="1" id="KW-0812">Transmembrane</keyword>
<name>A0A836CJG5_9STRA</name>
<feature type="transmembrane region" description="Helical" evidence="1">
    <location>
        <begin position="438"/>
        <end position="457"/>
    </location>
</feature>
<keyword evidence="3" id="KW-1185">Reference proteome</keyword>
<gene>
    <name evidence="2" type="ORF">JKP88DRAFT_353407</name>
</gene>
<feature type="transmembrane region" description="Helical" evidence="1">
    <location>
        <begin position="491"/>
        <end position="511"/>
    </location>
</feature>
<evidence type="ECO:0000313" key="3">
    <source>
        <dbReference type="Proteomes" id="UP000664859"/>
    </source>
</evidence>
<dbReference type="EMBL" id="JAFCMP010000070">
    <property type="protein sequence ID" value="KAG5188382.1"/>
    <property type="molecule type" value="Genomic_DNA"/>
</dbReference>
<feature type="transmembrane region" description="Helical" evidence="1">
    <location>
        <begin position="619"/>
        <end position="638"/>
    </location>
</feature>
<feature type="transmembrane region" description="Helical" evidence="1">
    <location>
        <begin position="392"/>
        <end position="418"/>
    </location>
</feature>
<reference evidence="2" key="1">
    <citation type="submission" date="2021-02" db="EMBL/GenBank/DDBJ databases">
        <title>First Annotated Genome of the Yellow-green Alga Tribonema minus.</title>
        <authorList>
            <person name="Mahan K.M."/>
        </authorList>
    </citation>
    <scope>NUCLEOTIDE SEQUENCE</scope>
    <source>
        <strain evidence="2">UTEX B ZZ1240</strain>
    </source>
</reference>
<feature type="transmembrane region" description="Helical" evidence="1">
    <location>
        <begin position="531"/>
        <end position="554"/>
    </location>
</feature>
<proteinExistence type="predicted"/>
<accession>A0A836CJG5</accession>
<keyword evidence="1" id="KW-1133">Transmembrane helix</keyword>
<feature type="transmembrane region" description="Helical" evidence="1">
    <location>
        <begin position="255"/>
        <end position="274"/>
    </location>
</feature>
<feature type="transmembrane region" description="Helical" evidence="1">
    <location>
        <begin position="644"/>
        <end position="663"/>
    </location>
</feature>